<keyword evidence="2" id="KW-1185">Reference proteome</keyword>
<proteinExistence type="predicted"/>
<dbReference type="EMBL" id="LR593886">
    <property type="protein sequence ID" value="VTR93523.1"/>
    <property type="molecule type" value="Genomic_DNA"/>
</dbReference>
<dbReference type="Proteomes" id="UP000464178">
    <property type="component" value="Chromosome"/>
</dbReference>
<evidence type="ECO:0000313" key="1">
    <source>
        <dbReference type="EMBL" id="VTR93523.1"/>
    </source>
</evidence>
<dbReference type="RefSeq" id="WP_162668236.1">
    <property type="nucleotide sequence ID" value="NZ_LR593886.1"/>
</dbReference>
<gene>
    <name evidence="1" type="ORF">SOIL9_41910</name>
</gene>
<dbReference type="KEGG" id="gms:SOIL9_41910"/>
<organism evidence="1 2">
    <name type="scientific">Gemmata massiliana</name>
    <dbReference type="NCBI Taxonomy" id="1210884"/>
    <lineage>
        <taxon>Bacteria</taxon>
        <taxon>Pseudomonadati</taxon>
        <taxon>Planctomycetota</taxon>
        <taxon>Planctomycetia</taxon>
        <taxon>Gemmatales</taxon>
        <taxon>Gemmataceae</taxon>
        <taxon>Gemmata</taxon>
    </lineage>
</organism>
<accession>A0A6P2CX91</accession>
<evidence type="ECO:0000313" key="2">
    <source>
        <dbReference type="Proteomes" id="UP000464178"/>
    </source>
</evidence>
<dbReference type="InterPro" id="IPR026406">
    <property type="entry name" value="Ver/Plancto_CHP"/>
</dbReference>
<name>A0A6P2CX91_9BACT</name>
<protein>
    <submittedName>
        <fullName evidence="1">Uncharacterized protein</fullName>
    </submittedName>
</protein>
<reference evidence="1 2" key="1">
    <citation type="submission" date="2019-05" db="EMBL/GenBank/DDBJ databases">
        <authorList>
            <consortium name="Science for Life Laboratories"/>
        </authorList>
    </citation>
    <scope>NUCLEOTIDE SEQUENCE [LARGE SCALE GENOMIC DNA]</scope>
    <source>
        <strain evidence="1">Soil9</strain>
    </source>
</reference>
<sequence length="137" mass="15656">MDPRILELCREDPRFAYEAYEFVCDAVTFTQDRLGRAAVEHEEESDDRHVSGGELLNGTCALAIREFGMMAPVVFKQWGIRTTDHVGEIVFKLIKVQRLSKSDRDDPDDFRDLFDLAQALRDGFEITLGDTAKRGDR</sequence>
<dbReference type="NCBIfam" id="TIGR04138">
    <property type="entry name" value="Plancto_Ver_chp"/>
    <property type="match status" value="1"/>
</dbReference>
<dbReference type="AlphaFoldDB" id="A0A6P2CX91"/>